<dbReference type="GO" id="GO:0071555">
    <property type="term" value="P:cell wall organization"/>
    <property type="evidence" value="ECO:0007669"/>
    <property type="project" value="UniProtKB-KW"/>
</dbReference>
<comment type="similarity">
    <text evidence="2">Belongs to the CobB/CobQ family. GatD subfamily.</text>
</comment>
<dbReference type="GO" id="GO:0140282">
    <property type="term" value="F:carbon-nitrogen ligase activity on lipid II"/>
    <property type="evidence" value="ECO:0007669"/>
    <property type="project" value="UniProtKB-UniRule"/>
</dbReference>
<dbReference type="GO" id="GO:0009252">
    <property type="term" value="P:peptidoglycan biosynthetic process"/>
    <property type="evidence" value="ECO:0007669"/>
    <property type="project" value="UniProtKB-UniRule"/>
</dbReference>
<name>A0A1M6IJS3_9FIRM</name>
<comment type="function">
    <text evidence="2">The lipid II isoglutaminyl synthase complex catalyzes the formation of alpha-D-isoglutamine in the cell wall lipid II stem peptide. The GatD subunit catalyzes the hydrolysis of glutamine to glutamate and ammonia. The resulting ammonia molecule is channeled to the active site of MurT.</text>
</comment>
<dbReference type="InterPro" id="IPR004484">
    <property type="entry name" value="CbiA/CobB_synth"/>
</dbReference>
<dbReference type="RefSeq" id="WP_149679262.1">
    <property type="nucleotide sequence ID" value="NZ_DAONMB010000086.1"/>
</dbReference>
<feature type="active site" evidence="2">
    <location>
        <position position="198"/>
    </location>
</feature>
<dbReference type="PANTHER" id="PTHR43873:SF2">
    <property type="entry name" value="COBYRIC ACID SYNTHASE"/>
    <property type="match status" value="1"/>
</dbReference>
<dbReference type="CDD" id="cd01750">
    <property type="entry name" value="GATase1_CobQ"/>
    <property type="match status" value="1"/>
</dbReference>
<keyword evidence="2" id="KW-0573">Peptidoglycan synthesis</keyword>
<evidence type="ECO:0000313" key="5">
    <source>
        <dbReference type="Proteomes" id="UP000324781"/>
    </source>
</evidence>
<keyword evidence="2" id="KW-0378">Hydrolase</keyword>
<feature type="active site" description="Nucleophile" evidence="2">
    <location>
        <position position="95"/>
    </location>
</feature>
<keyword evidence="5" id="KW-1185">Reference proteome</keyword>
<reference evidence="4 5" key="1">
    <citation type="submission" date="2016-11" db="EMBL/GenBank/DDBJ databases">
        <authorList>
            <person name="Varghese N."/>
            <person name="Submissions S."/>
        </authorList>
    </citation>
    <scope>NUCLEOTIDE SEQUENCE [LARGE SCALE GENOMIC DNA]</scope>
    <source>
        <strain evidence="4 5">DSM 19027</strain>
    </source>
</reference>
<comment type="pathway">
    <text evidence="2">Cell wall biogenesis; peptidoglycan biosynthesis.</text>
</comment>
<sequence length="254" mass="28037">MYELTICHLYPDLLNLYGDRGNIIALTKRCEWRGIRVHSRPVSLGDRFSPDECDILFIGGGQDYEQSIIQDDLLKGKREAIKEAVEAGKVILAVCGGMQLLGRYYRTHDGKDIACIGAVDLWTHGSHDRLIGNLVFECDFLKKDGFDGLVVGFENHSGKTWMGPGVRPMGKVIAGFGNNGEDGFEGAVYKNTYCTYSHGSLLPKNPALADHLITLALKNRYTDFEALPPLDDSLEAAAREAMIRRLTGKQGSGR</sequence>
<dbReference type="InterPro" id="IPR043702">
    <property type="entry name" value="Lipid_II_synth_GatD"/>
</dbReference>
<evidence type="ECO:0000313" key="4">
    <source>
        <dbReference type="EMBL" id="SHJ34633.1"/>
    </source>
</evidence>
<dbReference type="InterPro" id="IPR029062">
    <property type="entry name" value="Class_I_gatase-like"/>
</dbReference>
<comment type="subunit">
    <text evidence="2">Forms a heterodimer with MurT.</text>
</comment>
<protein>
    <recommendedName>
        <fullName evidence="2">Lipid II isoglutaminyl synthase (glutamine-hydrolyzing) subunit GatD</fullName>
        <ecNumber evidence="2">6.3.5.13</ecNumber>
    </recommendedName>
    <alternativeName>
        <fullName evidence="2">Lipid II isoglutaminyl synthase glutaminase subunit</fullName>
        <ecNumber evidence="2">3.5.1.2</ecNumber>
    </alternativeName>
</protein>
<dbReference type="AlphaFoldDB" id="A0A1M6IJS3"/>
<evidence type="ECO:0000256" key="1">
    <source>
        <dbReference type="ARBA" id="ARBA00022962"/>
    </source>
</evidence>
<keyword evidence="2" id="KW-0133">Cell shape</keyword>
<dbReference type="SUPFAM" id="SSF52317">
    <property type="entry name" value="Class I glutamine amidotransferase-like"/>
    <property type="match status" value="1"/>
</dbReference>
<keyword evidence="2" id="KW-0436">Ligase</keyword>
<organism evidence="4 5">
    <name type="scientific">Thermoclostridium caenicola</name>
    <dbReference type="NCBI Taxonomy" id="659425"/>
    <lineage>
        <taxon>Bacteria</taxon>
        <taxon>Bacillati</taxon>
        <taxon>Bacillota</taxon>
        <taxon>Clostridia</taxon>
        <taxon>Eubacteriales</taxon>
        <taxon>Oscillospiraceae</taxon>
        <taxon>Thermoclostridium</taxon>
    </lineage>
</organism>
<dbReference type="PANTHER" id="PTHR43873">
    <property type="entry name" value="COBYRINATE A,C-DIAMIDE SYNTHASE"/>
    <property type="match status" value="1"/>
</dbReference>
<keyword evidence="1 2" id="KW-0315">Glutamine amidotransferase</keyword>
<keyword evidence="2" id="KW-0961">Cell wall biogenesis/degradation</keyword>
<dbReference type="OrthoDB" id="9782045at2"/>
<feature type="binding site" evidence="2">
    <location>
        <position position="129"/>
    </location>
    <ligand>
        <name>substrate</name>
    </ligand>
</feature>
<proteinExistence type="inferred from homology"/>
<dbReference type="EC" id="3.5.1.2" evidence="2"/>
<dbReference type="GO" id="GO:0008360">
    <property type="term" value="P:regulation of cell shape"/>
    <property type="evidence" value="ECO:0007669"/>
    <property type="project" value="UniProtKB-KW"/>
</dbReference>
<dbReference type="HAMAP" id="MF_02213">
    <property type="entry name" value="Lipid_II_synth_GatD"/>
    <property type="match status" value="1"/>
</dbReference>
<evidence type="ECO:0000259" key="3">
    <source>
        <dbReference type="Pfam" id="PF07685"/>
    </source>
</evidence>
<dbReference type="Proteomes" id="UP000324781">
    <property type="component" value="Unassembled WGS sequence"/>
</dbReference>
<dbReference type="GO" id="GO:0042242">
    <property type="term" value="F:cobyrinic acid a,c-diamide synthase activity"/>
    <property type="evidence" value="ECO:0007669"/>
    <property type="project" value="InterPro"/>
</dbReference>
<dbReference type="EMBL" id="FQZP01000044">
    <property type="protein sequence ID" value="SHJ34633.1"/>
    <property type="molecule type" value="Genomic_DNA"/>
</dbReference>
<dbReference type="Gene3D" id="3.40.50.880">
    <property type="match status" value="1"/>
</dbReference>
<comment type="catalytic activity">
    <reaction evidence="2">
        <text>beta-D-GlcNAc-(1-&gt;4)-Mur2Ac(oyl-L-Ala-gamma-D-Glu-L-Lys-D-Ala-D-Ala)-di-trans,octa-cis-undecaprenyl diphosphate + L-glutamine + ATP + H2O = beta-D-GlcNAc-(1-&gt;4)-Mur2Ac(oyl-L-Ala-D-isoglutaminyl-L-Lys-D-Ala-D-Ala)-di-trans,octa-cis-undecaprenyl diphosphate + L-glutamate + ADP + phosphate + H(+)</text>
        <dbReference type="Rhea" id="RHEA:57928"/>
        <dbReference type="ChEBI" id="CHEBI:15377"/>
        <dbReference type="ChEBI" id="CHEBI:15378"/>
        <dbReference type="ChEBI" id="CHEBI:29985"/>
        <dbReference type="ChEBI" id="CHEBI:30616"/>
        <dbReference type="ChEBI" id="CHEBI:43474"/>
        <dbReference type="ChEBI" id="CHEBI:58359"/>
        <dbReference type="ChEBI" id="CHEBI:60033"/>
        <dbReference type="ChEBI" id="CHEBI:62233"/>
        <dbReference type="ChEBI" id="CHEBI:456216"/>
        <dbReference type="EC" id="6.3.5.13"/>
    </reaction>
</comment>
<dbReference type="GO" id="GO:0004359">
    <property type="term" value="F:glutaminase activity"/>
    <property type="evidence" value="ECO:0007669"/>
    <property type="project" value="UniProtKB-UniRule"/>
</dbReference>
<dbReference type="EC" id="6.3.5.13" evidence="2"/>
<gene>
    <name evidence="2" type="primary">gatD</name>
    <name evidence="4" type="ORF">SAMN05444373_104413</name>
</gene>
<dbReference type="PROSITE" id="PS51274">
    <property type="entry name" value="GATASE_COBBQ"/>
    <property type="match status" value="1"/>
</dbReference>
<comment type="catalytic activity">
    <reaction evidence="2">
        <text>L-glutamine + H2O = L-glutamate + NH4(+)</text>
        <dbReference type="Rhea" id="RHEA:15889"/>
        <dbReference type="ChEBI" id="CHEBI:15377"/>
        <dbReference type="ChEBI" id="CHEBI:28938"/>
        <dbReference type="ChEBI" id="CHEBI:29985"/>
        <dbReference type="ChEBI" id="CHEBI:58359"/>
        <dbReference type="EC" id="3.5.1.2"/>
    </reaction>
</comment>
<dbReference type="Pfam" id="PF07685">
    <property type="entry name" value="GATase_3"/>
    <property type="match status" value="1"/>
</dbReference>
<dbReference type="UniPathway" id="UPA00219"/>
<feature type="domain" description="CobB/CobQ-like glutamine amidotransferase" evidence="3">
    <location>
        <begin position="5"/>
        <end position="205"/>
    </location>
</feature>
<accession>A0A1M6IJS3</accession>
<dbReference type="InterPro" id="IPR033949">
    <property type="entry name" value="CobQ_GATase1"/>
</dbReference>
<dbReference type="GO" id="GO:0009236">
    <property type="term" value="P:cobalamin biosynthetic process"/>
    <property type="evidence" value="ECO:0007669"/>
    <property type="project" value="InterPro"/>
</dbReference>
<evidence type="ECO:0000256" key="2">
    <source>
        <dbReference type="HAMAP-Rule" id="MF_02213"/>
    </source>
</evidence>
<dbReference type="InterPro" id="IPR011698">
    <property type="entry name" value="GATase_3"/>
</dbReference>